<dbReference type="Proteomes" id="UP001175271">
    <property type="component" value="Unassembled WGS sequence"/>
</dbReference>
<comment type="caution">
    <text evidence="9">Lacks conserved residue(s) required for the propagation of feature annotation.</text>
</comment>
<feature type="region of interest" description="Disordered" evidence="10">
    <location>
        <begin position="1"/>
        <end position="75"/>
    </location>
</feature>
<dbReference type="InterPro" id="IPR007305">
    <property type="entry name" value="Vesicle_transpt_Got1/SFT2"/>
</dbReference>
<evidence type="ECO:0000256" key="3">
    <source>
        <dbReference type="ARBA" id="ARBA00022448"/>
    </source>
</evidence>
<evidence type="ECO:0000256" key="9">
    <source>
        <dbReference type="RuleBase" id="RU363111"/>
    </source>
</evidence>
<feature type="transmembrane region" description="Helical" evidence="9">
    <location>
        <begin position="165"/>
        <end position="182"/>
    </location>
</feature>
<evidence type="ECO:0000313" key="12">
    <source>
        <dbReference type="Proteomes" id="UP001175271"/>
    </source>
</evidence>
<comment type="caution">
    <text evidence="11">The sequence shown here is derived from an EMBL/GenBank/DDBJ whole genome shotgun (WGS) entry which is preliminary data.</text>
</comment>
<keyword evidence="4 9" id="KW-0812">Transmembrane</keyword>
<feature type="transmembrane region" description="Helical" evidence="9">
    <location>
        <begin position="99"/>
        <end position="124"/>
    </location>
</feature>
<keyword evidence="6 9" id="KW-1133">Transmembrane helix</keyword>
<evidence type="ECO:0000313" key="11">
    <source>
        <dbReference type="EMBL" id="KAK0395082.1"/>
    </source>
</evidence>
<evidence type="ECO:0000256" key="6">
    <source>
        <dbReference type="ARBA" id="ARBA00022989"/>
    </source>
</evidence>
<organism evidence="11 12">
    <name type="scientific">Steinernema hermaphroditum</name>
    <dbReference type="NCBI Taxonomy" id="289476"/>
    <lineage>
        <taxon>Eukaryota</taxon>
        <taxon>Metazoa</taxon>
        <taxon>Ecdysozoa</taxon>
        <taxon>Nematoda</taxon>
        <taxon>Chromadorea</taxon>
        <taxon>Rhabditida</taxon>
        <taxon>Tylenchina</taxon>
        <taxon>Panagrolaimomorpha</taxon>
        <taxon>Strongyloidoidea</taxon>
        <taxon>Steinernematidae</taxon>
        <taxon>Steinernema</taxon>
    </lineage>
</organism>
<reference evidence="11" key="1">
    <citation type="submission" date="2023-06" db="EMBL/GenBank/DDBJ databases">
        <title>Genomic analysis of the entomopathogenic nematode Steinernema hermaphroditum.</title>
        <authorList>
            <person name="Schwarz E.M."/>
            <person name="Heppert J.K."/>
            <person name="Baniya A."/>
            <person name="Schwartz H.T."/>
            <person name="Tan C.-H."/>
            <person name="Antoshechkin I."/>
            <person name="Sternberg P.W."/>
            <person name="Goodrich-Blair H."/>
            <person name="Dillman A.R."/>
        </authorList>
    </citation>
    <scope>NUCLEOTIDE SEQUENCE</scope>
    <source>
        <strain evidence="11">PS9179</strain>
        <tissue evidence="11">Whole animal</tissue>
    </source>
</reference>
<keyword evidence="12" id="KW-1185">Reference proteome</keyword>
<comment type="function">
    <text evidence="1 9">May be involved in fusion of retrograde transport vesicles derived from an endocytic compartment with the Golgi complex.</text>
</comment>
<keyword evidence="3 9" id="KW-0813">Transport</keyword>
<evidence type="ECO:0000256" key="5">
    <source>
        <dbReference type="ARBA" id="ARBA00022927"/>
    </source>
</evidence>
<comment type="similarity">
    <text evidence="8 9">Belongs to the SFT2 family.</text>
</comment>
<dbReference type="GO" id="GO:0016020">
    <property type="term" value="C:membrane"/>
    <property type="evidence" value="ECO:0007669"/>
    <property type="project" value="UniProtKB-SubCell"/>
</dbReference>
<protein>
    <recommendedName>
        <fullName evidence="9">Vesicle transport protein</fullName>
    </recommendedName>
</protein>
<dbReference type="GO" id="GO:0005737">
    <property type="term" value="C:cytoplasm"/>
    <property type="evidence" value="ECO:0007669"/>
    <property type="project" value="UniProtKB-ARBA"/>
</dbReference>
<name>A0AA39GZQ9_9BILA</name>
<evidence type="ECO:0000256" key="10">
    <source>
        <dbReference type="SAM" id="MobiDB-lite"/>
    </source>
</evidence>
<evidence type="ECO:0000256" key="8">
    <source>
        <dbReference type="ARBA" id="ARBA00025800"/>
    </source>
</evidence>
<dbReference type="EMBL" id="JAUCMV010000005">
    <property type="protein sequence ID" value="KAK0395082.1"/>
    <property type="molecule type" value="Genomic_DNA"/>
</dbReference>
<dbReference type="InterPro" id="IPR011691">
    <property type="entry name" value="Vesicle_transpt_SFT2"/>
</dbReference>
<evidence type="ECO:0000256" key="7">
    <source>
        <dbReference type="ARBA" id="ARBA00023136"/>
    </source>
</evidence>
<keyword evidence="7 9" id="KW-0472">Membrane</keyword>
<evidence type="ECO:0000256" key="2">
    <source>
        <dbReference type="ARBA" id="ARBA00004141"/>
    </source>
</evidence>
<accession>A0AA39GZQ9</accession>
<dbReference type="GO" id="GO:0016192">
    <property type="term" value="P:vesicle-mediated transport"/>
    <property type="evidence" value="ECO:0007669"/>
    <property type="project" value="InterPro"/>
</dbReference>
<dbReference type="Pfam" id="PF04178">
    <property type="entry name" value="Got1"/>
    <property type="match status" value="1"/>
</dbReference>
<dbReference type="GO" id="GO:0012505">
    <property type="term" value="C:endomembrane system"/>
    <property type="evidence" value="ECO:0007669"/>
    <property type="project" value="UniProtKB-ARBA"/>
</dbReference>
<dbReference type="PANTHER" id="PTHR23137:SF36">
    <property type="entry name" value="VESICLE TRANSPORT PROTEIN SFT2C"/>
    <property type="match status" value="1"/>
</dbReference>
<evidence type="ECO:0000256" key="4">
    <source>
        <dbReference type="ARBA" id="ARBA00022692"/>
    </source>
</evidence>
<sequence length="224" mass="24552">MSALGDFAKEQKSKATGGVSLSQSFSSFGEGLKSKFSSPLSMLSRSETADDTELLTEPSSSTDGGQLPFSRNRKSTSGGWLGPFSGDVNMCGLSRIQRIVAFFMFVAGAGFCFMTSMMLLPVLVIQTRKFAALNTLASTLLLISFSFLWGPSAYVQHLLSPQRRIVTISYISTVLITLYTSLWRRKGGVRGCWSGRSRQNSEFLLRISYISAVMFCNSNEATFM</sequence>
<evidence type="ECO:0000256" key="1">
    <source>
        <dbReference type="ARBA" id="ARBA00003566"/>
    </source>
</evidence>
<dbReference type="AlphaFoldDB" id="A0AA39GZQ9"/>
<proteinExistence type="inferred from homology"/>
<gene>
    <name evidence="11" type="ORF">QR680_001105</name>
</gene>
<dbReference type="PANTHER" id="PTHR23137">
    <property type="entry name" value="VESICLE TRANSPORT PROTEIN-RELATED"/>
    <property type="match status" value="1"/>
</dbReference>
<feature type="transmembrane region" description="Helical" evidence="9">
    <location>
        <begin position="131"/>
        <end position="150"/>
    </location>
</feature>
<keyword evidence="5 9" id="KW-0653">Protein transport</keyword>
<dbReference type="GO" id="GO:0015031">
    <property type="term" value="P:protein transport"/>
    <property type="evidence" value="ECO:0007669"/>
    <property type="project" value="UniProtKB-KW"/>
</dbReference>
<comment type="subcellular location">
    <subcellularLocation>
        <location evidence="2 9">Membrane</location>
        <topology evidence="2 9">Multi-pass membrane protein</topology>
    </subcellularLocation>
</comment>
<feature type="compositionally biased region" description="Polar residues" evidence="10">
    <location>
        <begin position="35"/>
        <end position="46"/>
    </location>
</feature>